<proteinExistence type="predicted"/>
<name>A0ABQ9HP39_9NEOP</name>
<comment type="caution">
    <text evidence="1">The sequence shown here is derived from an EMBL/GenBank/DDBJ whole genome shotgun (WGS) entry which is preliminary data.</text>
</comment>
<reference evidence="1 2" key="1">
    <citation type="submission" date="2023-02" db="EMBL/GenBank/DDBJ databases">
        <title>LHISI_Scaffold_Assembly.</title>
        <authorList>
            <person name="Stuart O.P."/>
            <person name="Cleave R."/>
            <person name="Magrath M.J.L."/>
            <person name="Mikheyev A.S."/>
        </authorList>
    </citation>
    <scope>NUCLEOTIDE SEQUENCE [LARGE SCALE GENOMIC DNA]</scope>
    <source>
        <strain evidence="1">Daus_M_001</strain>
        <tissue evidence="1">Leg muscle</tissue>
    </source>
</reference>
<evidence type="ECO:0000313" key="2">
    <source>
        <dbReference type="Proteomes" id="UP001159363"/>
    </source>
</evidence>
<accession>A0ABQ9HP39</accession>
<protein>
    <submittedName>
        <fullName evidence="1">Uncharacterized protein</fullName>
    </submittedName>
</protein>
<sequence>MIPFHGCLVFKQYLPNTAHKYGIKVFSAATKGTHGISKFMKAKRERKVGLCQPTFIDLAKSLLAKKKTHLLGTVSKKRKYLPKEVVHAELKRCQVIVKENNYELHYVWHNISQEPRR</sequence>
<evidence type="ECO:0000313" key="1">
    <source>
        <dbReference type="EMBL" id="KAJ8886092.1"/>
    </source>
</evidence>
<gene>
    <name evidence="1" type="ORF">PR048_012301</name>
</gene>
<organism evidence="1 2">
    <name type="scientific">Dryococelus australis</name>
    <dbReference type="NCBI Taxonomy" id="614101"/>
    <lineage>
        <taxon>Eukaryota</taxon>
        <taxon>Metazoa</taxon>
        <taxon>Ecdysozoa</taxon>
        <taxon>Arthropoda</taxon>
        <taxon>Hexapoda</taxon>
        <taxon>Insecta</taxon>
        <taxon>Pterygota</taxon>
        <taxon>Neoptera</taxon>
        <taxon>Polyneoptera</taxon>
        <taxon>Phasmatodea</taxon>
        <taxon>Verophasmatodea</taxon>
        <taxon>Anareolatae</taxon>
        <taxon>Phasmatidae</taxon>
        <taxon>Eurycanthinae</taxon>
        <taxon>Dryococelus</taxon>
    </lineage>
</organism>
<dbReference type="EMBL" id="JARBHB010000004">
    <property type="protein sequence ID" value="KAJ8886092.1"/>
    <property type="molecule type" value="Genomic_DNA"/>
</dbReference>
<dbReference type="Proteomes" id="UP001159363">
    <property type="component" value="Chromosome X"/>
</dbReference>
<keyword evidence="2" id="KW-1185">Reference proteome</keyword>